<keyword evidence="1" id="KW-0175">Coiled coil</keyword>
<feature type="region of interest" description="Disordered" evidence="2">
    <location>
        <begin position="1665"/>
        <end position="1764"/>
    </location>
</feature>
<feature type="compositionally biased region" description="Polar residues" evidence="2">
    <location>
        <begin position="64"/>
        <end position="89"/>
    </location>
</feature>
<feature type="compositionally biased region" description="Basic and acidic residues" evidence="2">
    <location>
        <begin position="134"/>
        <end position="148"/>
    </location>
</feature>
<feature type="region of interest" description="Disordered" evidence="2">
    <location>
        <begin position="1801"/>
        <end position="1829"/>
    </location>
</feature>
<dbReference type="STRING" id="244447.ENSCSEP00000032506"/>
<feature type="compositionally biased region" description="Basic and acidic residues" evidence="2">
    <location>
        <begin position="1432"/>
        <end position="1451"/>
    </location>
</feature>
<reference evidence="3" key="2">
    <citation type="submission" date="2025-08" db="UniProtKB">
        <authorList>
            <consortium name="Ensembl"/>
        </authorList>
    </citation>
    <scope>IDENTIFICATION</scope>
</reference>
<dbReference type="InParanoid" id="A0A3P8X446"/>
<feature type="compositionally biased region" description="Basic and acidic residues" evidence="2">
    <location>
        <begin position="334"/>
        <end position="345"/>
    </location>
</feature>
<proteinExistence type="predicted"/>
<keyword evidence="4" id="KW-1185">Reference proteome</keyword>
<feature type="compositionally biased region" description="Gly residues" evidence="2">
    <location>
        <begin position="1016"/>
        <end position="1025"/>
    </location>
</feature>
<evidence type="ECO:0000313" key="4">
    <source>
        <dbReference type="Proteomes" id="UP000265120"/>
    </source>
</evidence>
<feature type="compositionally biased region" description="Low complexity" evidence="2">
    <location>
        <begin position="204"/>
        <end position="213"/>
    </location>
</feature>
<feature type="compositionally biased region" description="Basic and acidic residues" evidence="2">
    <location>
        <begin position="357"/>
        <end position="376"/>
    </location>
</feature>
<dbReference type="Ensembl" id="ENSCSET00000032927.1">
    <property type="protein sequence ID" value="ENSCSEP00000032506.1"/>
    <property type="gene ID" value="ENSCSEG00000020869.1"/>
</dbReference>
<feature type="compositionally biased region" description="Polar residues" evidence="2">
    <location>
        <begin position="405"/>
        <end position="424"/>
    </location>
</feature>
<feature type="compositionally biased region" description="Basic and acidic residues" evidence="2">
    <location>
        <begin position="1476"/>
        <end position="1491"/>
    </location>
</feature>
<evidence type="ECO:0000256" key="2">
    <source>
        <dbReference type="SAM" id="MobiDB-lite"/>
    </source>
</evidence>
<feature type="compositionally biased region" description="Basic and acidic residues" evidence="2">
    <location>
        <begin position="1102"/>
        <end position="1122"/>
    </location>
</feature>
<feature type="coiled-coil region" evidence="1">
    <location>
        <begin position="255"/>
        <end position="292"/>
    </location>
</feature>
<feature type="compositionally biased region" description="Polar residues" evidence="2">
    <location>
        <begin position="313"/>
        <end position="332"/>
    </location>
</feature>
<dbReference type="OMA" id="TRICPGS"/>
<feature type="compositionally biased region" description="Basic and acidic residues" evidence="2">
    <location>
        <begin position="526"/>
        <end position="542"/>
    </location>
</feature>
<feature type="compositionally biased region" description="Basic and acidic residues" evidence="2">
    <location>
        <begin position="841"/>
        <end position="854"/>
    </location>
</feature>
<feature type="compositionally biased region" description="Basic and acidic residues" evidence="2">
    <location>
        <begin position="2042"/>
        <end position="2069"/>
    </location>
</feature>
<feature type="compositionally biased region" description="Low complexity" evidence="2">
    <location>
        <begin position="1454"/>
        <end position="1473"/>
    </location>
</feature>
<feature type="compositionally biased region" description="Basic and acidic residues" evidence="2">
    <location>
        <begin position="1617"/>
        <end position="1634"/>
    </location>
</feature>
<accession>A0A3P8X446</accession>
<feature type="compositionally biased region" description="Low complexity" evidence="2">
    <location>
        <begin position="97"/>
        <end position="111"/>
    </location>
</feature>
<feature type="compositionally biased region" description="Basic residues" evidence="2">
    <location>
        <begin position="1690"/>
        <end position="1704"/>
    </location>
</feature>
<feature type="compositionally biased region" description="Polar residues" evidence="2">
    <location>
        <begin position="2092"/>
        <end position="2106"/>
    </location>
</feature>
<feature type="compositionally biased region" description="Acidic residues" evidence="2">
    <location>
        <begin position="379"/>
        <end position="393"/>
    </location>
</feature>
<protein>
    <submittedName>
        <fullName evidence="3">Uncharacterized protein</fullName>
    </submittedName>
</protein>
<feature type="region of interest" description="Disordered" evidence="2">
    <location>
        <begin position="193"/>
        <end position="233"/>
    </location>
</feature>
<feature type="compositionally biased region" description="Acidic residues" evidence="2">
    <location>
        <begin position="1288"/>
        <end position="1299"/>
    </location>
</feature>
<evidence type="ECO:0000313" key="3">
    <source>
        <dbReference type="Ensembl" id="ENSCSEP00000032506.1"/>
    </source>
</evidence>
<organism evidence="3 4">
    <name type="scientific">Cynoglossus semilaevis</name>
    <name type="common">Tongue sole</name>
    <dbReference type="NCBI Taxonomy" id="244447"/>
    <lineage>
        <taxon>Eukaryota</taxon>
        <taxon>Metazoa</taxon>
        <taxon>Chordata</taxon>
        <taxon>Craniata</taxon>
        <taxon>Vertebrata</taxon>
        <taxon>Euteleostomi</taxon>
        <taxon>Actinopterygii</taxon>
        <taxon>Neopterygii</taxon>
        <taxon>Teleostei</taxon>
        <taxon>Neoteleostei</taxon>
        <taxon>Acanthomorphata</taxon>
        <taxon>Carangaria</taxon>
        <taxon>Pleuronectiformes</taxon>
        <taxon>Pleuronectoidei</taxon>
        <taxon>Cynoglossidae</taxon>
        <taxon>Cynoglossinae</taxon>
        <taxon>Cynoglossus</taxon>
    </lineage>
</organism>
<feature type="compositionally biased region" description="Basic and acidic residues" evidence="2">
    <location>
        <begin position="1532"/>
        <end position="1541"/>
    </location>
</feature>
<feature type="compositionally biased region" description="Basic and acidic residues" evidence="2">
    <location>
        <begin position="2142"/>
        <end position="2163"/>
    </location>
</feature>
<feature type="region of interest" description="Disordered" evidence="2">
    <location>
        <begin position="307"/>
        <end position="583"/>
    </location>
</feature>
<feature type="compositionally biased region" description="Basic and acidic residues" evidence="2">
    <location>
        <begin position="978"/>
        <end position="997"/>
    </location>
</feature>
<feature type="compositionally biased region" description="Polar residues" evidence="2">
    <location>
        <begin position="555"/>
        <end position="565"/>
    </location>
</feature>
<feature type="compositionally biased region" description="Basic residues" evidence="2">
    <location>
        <begin position="1856"/>
        <end position="1866"/>
    </location>
</feature>
<feature type="compositionally biased region" description="Polar residues" evidence="2">
    <location>
        <begin position="2114"/>
        <end position="2123"/>
    </location>
</feature>
<dbReference type="Proteomes" id="UP000265120">
    <property type="component" value="Chromosome 10"/>
</dbReference>
<feature type="compositionally biased region" description="Polar residues" evidence="2">
    <location>
        <begin position="1867"/>
        <end position="1877"/>
    </location>
</feature>
<feature type="region of interest" description="Disordered" evidence="2">
    <location>
        <begin position="841"/>
        <end position="1634"/>
    </location>
</feature>
<feature type="compositionally biased region" description="Basic and acidic residues" evidence="2">
    <location>
        <begin position="2179"/>
        <end position="2194"/>
    </location>
</feature>
<feature type="region of interest" description="Disordered" evidence="2">
    <location>
        <begin position="19"/>
        <end position="160"/>
    </location>
</feature>
<reference evidence="3 4" key="1">
    <citation type="journal article" date="2014" name="Nat. Genet.">
        <title>Whole-genome sequence of a flatfish provides insights into ZW sex chromosome evolution and adaptation to a benthic lifestyle.</title>
        <authorList>
            <person name="Chen S."/>
            <person name="Zhang G."/>
            <person name="Shao C."/>
            <person name="Huang Q."/>
            <person name="Liu G."/>
            <person name="Zhang P."/>
            <person name="Song W."/>
            <person name="An N."/>
            <person name="Chalopin D."/>
            <person name="Volff J.N."/>
            <person name="Hong Y."/>
            <person name="Li Q."/>
            <person name="Sha Z."/>
            <person name="Zhou H."/>
            <person name="Xie M."/>
            <person name="Yu Q."/>
            <person name="Liu Y."/>
            <person name="Xiang H."/>
            <person name="Wang N."/>
            <person name="Wu K."/>
            <person name="Yang C."/>
            <person name="Zhou Q."/>
            <person name="Liao X."/>
            <person name="Yang L."/>
            <person name="Hu Q."/>
            <person name="Zhang J."/>
            <person name="Meng L."/>
            <person name="Jin L."/>
            <person name="Tian Y."/>
            <person name="Lian J."/>
            <person name="Yang J."/>
            <person name="Miao G."/>
            <person name="Liu S."/>
            <person name="Liang Z."/>
            <person name="Yan F."/>
            <person name="Li Y."/>
            <person name="Sun B."/>
            <person name="Zhang H."/>
            <person name="Zhang J."/>
            <person name="Zhu Y."/>
            <person name="Du M."/>
            <person name="Zhao Y."/>
            <person name="Schartl M."/>
            <person name="Tang Q."/>
            <person name="Wang J."/>
        </authorList>
    </citation>
    <scope>NUCLEOTIDE SEQUENCE</scope>
</reference>
<feature type="compositionally biased region" description="Polar residues" evidence="2">
    <location>
        <begin position="797"/>
        <end position="821"/>
    </location>
</feature>
<feature type="compositionally biased region" description="Polar residues" evidence="2">
    <location>
        <begin position="858"/>
        <end position="879"/>
    </location>
</feature>
<feature type="region of interest" description="Disordered" evidence="2">
    <location>
        <begin position="1856"/>
        <end position="1897"/>
    </location>
</feature>
<feature type="region of interest" description="Disordered" evidence="2">
    <location>
        <begin position="743"/>
        <end position="821"/>
    </location>
</feature>
<feature type="compositionally biased region" description="Low complexity" evidence="2">
    <location>
        <begin position="220"/>
        <end position="233"/>
    </location>
</feature>
<feature type="compositionally biased region" description="Basic and acidic residues" evidence="2">
    <location>
        <begin position="473"/>
        <end position="491"/>
    </location>
</feature>
<name>A0A3P8X446_CYNSE</name>
<evidence type="ECO:0000256" key="1">
    <source>
        <dbReference type="SAM" id="Coils"/>
    </source>
</evidence>
<feature type="compositionally biased region" description="Basic residues" evidence="2">
    <location>
        <begin position="429"/>
        <end position="442"/>
    </location>
</feature>
<feature type="compositionally biased region" description="Basic and acidic residues" evidence="2">
    <location>
        <begin position="1242"/>
        <end position="1258"/>
    </location>
</feature>
<feature type="compositionally biased region" description="Low complexity" evidence="2">
    <location>
        <begin position="1586"/>
        <end position="1595"/>
    </location>
</feature>
<feature type="compositionally biased region" description="Polar residues" evidence="2">
    <location>
        <begin position="1713"/>
        <end position="1725"/>
    </location>
</feature>
<feature type="compositionally biased region" description="Basic and acidic residues" evidence="2">
    <location>
        <begin position="1954"/>
        <end position="1983"/>
    </location>
</feature>
<feature type="compositionally biased region" description="Low complexity" evidence="2">
    <location>
        <begin position="23"/>
        <end position="45"/>
    </location>
</feature>
<feature type="compositionally biased region" description="Basic and acidic residues" evidence="2">
    <location>
        <begin position="1995"/>
        <end position="2006"/>
    </location>
</feature>
<feature type="compositionally biased region" description="Basic residues" evidence="2">
    <location>
        <begin position="450"/>
        <end position="472"/>
    </location>
</feature>
<feature type="region of interest" description="Disordered" evidence="2">
    <location>
        <begin position="641"/>
        <end position="666"/>
    </location>
</feature>
<feature type="compositionally biased region" description="Basic and acidic residues" evidence="2">
    <location>
        <begin position="1391"/>
        <end position="1402"/>
    </location>
</feature>
<feature type="compositionally biased region" description="Polar residues" evidence="2">
    <location>
        <begin position="900"/>
        <end position="913"/>
    </location>
</feature>
<feature type="compositionally biased region" description="Basic and acidic residues" evidence="2">
    <location>
        <begin position="641"/>
        <end position="650"/>
    </location>
</feature>
<feature type="region of interest" description="Disordered" evidence="2">
    <location>
        <begin position="1925"/>
        <end position="2194"/>
    </location>
</feature>
<sequence>MWIPKPPVLYGSDKLEIFQPCDSGTPSSSNPSGSLPSHSFSSVSGTESSAVAPPQGCSRAAVVASSSTNSDKNLTSASSNKTPQRSLSLFHNKPTDSAVTCEESSTSTASAKNTPVLSQVDPIVQQFGHKSKGKNIEKDRNDFERPYDPEEEYNPTMGYKTDVTQNTKAVIPSLSDCVEDDVAYDPEDETIFQDIQSNTHETKTTIAPTGSTPGTPPVPTQAATPTTSVNSVPTTSAPAAAVLPNLPSGTVVVSAATLSEQQRMLDELNKQIEEQKRQLKEQEEALRQQREAVGIFMAQLSSNSLYVSPSPSGMVQTESRTPESPENSSNLTETEEKTTDNKQTVEVEDTTADVTDTTEKPLETQENVEAHGKESSAGEIEDSDVAYDPEDESLFNLIQEDVFQGLSSKSHDSTGQNSSHKSATPNSNRSRKRKSSPKRHSHRERDSHRSPSKKSRRRSPSHPHRHRERDRHKRNDKERSRHSSRNRSERQGRHHKAQSTHRHLHGHKRSSSSPTKRYSRSYSPKRHQEVSPEVPERSEHEPVPGNVPDSVGQMVLTNVSVSTSAAIKPEPDGHLQSSSESLEKDISTNLTEVQSVKIEVSEQNFDSLKNSDSCFSAQVDNPTRQEIMLIDKLDSAIPLREIDPPLRDSPESPDPEPQFLKVSGTEEVDCKTEEFDDCETHPSPFLQNVKVENSFVPISGQNQPPLCNNDEKDLNSVNEQLKRECSEFFKQNTATDVKELSDFGQQMQPKETSPGIPDTSPRLKGDGLNILSSQVDNMVQEKEGSRTQDGTVLPSKRLTSSCTNSDLEGTSTDRCGLDTNSLQSMDPLLAVDHPRRPEMRVRALDVKGEDKTLIDRSGSPQTDSTSSTVLVVETDQSPRSRAKGQRFRGSGKVQKEGFQPNEQNANSVTQHYGTPSPYDQKMVGLHTESNTNELHTRDQVWSGPETVLEDNWRGTAKKGLRSHTQETDRGSGAFDFMSFERREPNIKETMHVTKESGRPNLKGAETEREGPNMGHYGAGVMGGGSQFNELDIKSPHFESAVPPEKGSGFNRRGPEGPCFRGPTPERRSPFLDGPGHARRQPGGPDFRGPRVDSEYCPLDGFGPDKRSSQGQDFRKPGPDRQRHYSGNPGTFRRQSEEGFREPAGSSLEGHGAYKRQLGARELGEKGPPNVGPDSEEMEPCNPDRAESHCPPMKKPRIDRRDSEGLDFRGPGPEGREPKFRGGHFRKPGPPWGCPSMVAPGSSRRDPDGPDFRGLEPKMRGPGANYRRPIGLDFPEPGPETQMPPMENSETEMTDSEGPDSEWRGPSDEDPCTNRRRLRGPVFNRSGYERRDPTIDGPGADIIDQNHQDLRGSGHKWVGPVNDNPVTYRRGPPGPDFRSFGPERGGPPMHRRLSDDFRRRGAEWRVAVDSPDAERRGPTGPGYRDVGPNKRGHLLEGPEIAEYRGPGHERNDPANNGPNINRRGPPGPNHRGPGAEWFDHAHEDPDNTRREPPGTNFRGFEYERQGPVSEGRAPVMQGPRFGGQIPTSQEFIEGGHEVRGPNREGPSGSDYRGQRPEKCGHAMDDPETNSNDVRVPWSESRDRFMEGPGPQRRGPGNQYLRGAAVCHGPSRRGMRGHNFTESRRSPCIDSQDPDKQDLKGPGFHGHNPENVIPGGLELGAPRLERRSPLTTGEGNMRRRLGYTCGLGRSGPHIRGRARPHFRGRGSGHMLDAENSPSFSEGPQSSDPWPEKQPLDFDGSMFERSAPHTRRVGPQKAPMPGYENDPSISDVIGPNIRSLQHGISESADQGFMGPETEIRDVRSHRPDIAVGPDFRDSGPPTEGQRHDRRNDWGMVGFRGQEAVEENFNVGPGRKMLFRGRRPMKRNSQRRGSNTTQLSQEDGWENTEIVEKRSDLNKPSSELNNERLIMKHSRYRWNKYDNTVEVAGLSEQGQKTPFAGLTQDKNRTGPRPLQHGSDVHPEHGPREEPSNEWRESNRGGFKERPRGRGAFFRGTRRPHYEDQAHEPHNRRFWGPDQTEGEEMGSDCRQLSQFKGRGAHRVGPCQDRRACDSEGPHTRDPGDGRQRFDEFRQKMTHGPGRLDKNTGSGRYGPETMSDTQNQPSNPQRQRTALLPTPTGVTPLQNCTIGKPGPKQQQTCLPGNRTWSRDRPSNQKRPFSLEERKEQETSPAGKRQTSFQAISDSEKNKTDHGNGDEQT</sequence>
<reference evidence="3" key="3">
    <citation type="submission" date="2025-09" db="UniProtKB">
        <authorList>
            <consortium name="Ensembl"/>
        </authorList>
    </citation>
    <scope>IDENTIFICATION</scope>
</reference>
<feature type="compositionally biased region" description="Basic residues" evidence="2">
    <location>
        <begin position="492"/>
        <end position="510"/>
    </location>
</feature>
<feature type="compositionally biased region" description="Basic and acidic residues" evidence="2">
    <location>
        <begin position="1551"/>
        <end position="1563"/>
    </location>
</feature>